<dbReference type="Pfam" id="PF02558">
    <property type="entry name" value="ApbA"/>
    <property type="match status" value="1"/>
</dbReference>
<dbReference type="InterPro" id="IPR051402">
    <property type="entry name" value="KPR-Related"/>
</dbReference>
<dbReference type="RefSeq" id="WP_270677661.1">
    <property type="nucleotide sequence ID" value="NZ_JAQFWP010000016.1"/>
</dbReference>
<dbReference type="Proteomes" id="UP001165685">
    <property type="component" value="Unassembled WGS sequence"/>
</dbReference>
<dbReference type="SUPFAM" id="SSF48179">
    <property type="entry name" value="6-phosphogluconate dehydrogenase C-terminal domain-like"/>
    <property type="match status" value="1"/>
</dbReference>
<dbReference type="Pfam" id="PF08546">
    <property type="entry name" value="ApbA_C"/>
    <property type="match status" value="1"/>
</dbReference>
<evidence type="ECO:0000259" key="6">
    <source>
        <dbReference type="Pfam" id="PF08546"/>
    </source>
</evidence>
<protein>
    <recommendedName>
        <fullName evidence="4">2-dehydropantoate 2-reductase</fullName>
        <ecNumber evidence="4">1.1.1.169</ecNumber>
    </recommendedName>
    <alternativeName>
        <fullName evidence="4">Ketopantoate reductase</fullName>
    </alternativeName>
</protein>
<dbReference type="InterPro" id="IPR003710">
    <property type="entry name" value="ApbA"/>
</dbReference>
<keyword evidence="2 4" id="KW-0521">NADP</keyword>
<dbReference type="SUPFAM" id="SSF51735">
    <property type="entry name" value="NAD(P)-binding Rossmann-fold domains"/>
    <property type="match status" value="1"/>
</dbReference>
<evidence type="ECO:0000256" key="2">
    <source>
        <dbReference type="ARBA" id="ARBA00022857"/>
    </source>
</evidence>
<reference evidence="7" key="1">
    <citation type="submission" date="2023-01" db="EMBL/GenBank/DDBJ databases">
        <title>Draft genome sequence of Nocardiopsis sp. LSu2-4 isolated from halophytes.</title>
        <authorList>
            <person name="Duangmal K."/>
            <person name="Chantavorakit T."/>
        </authorList>
    </citation>
    <scope>NUCLEOTIDE SEQUENCE</scope>
    <source>
        <strain evidence="7">LSu2-4</strain>
    </source>
</reference>
<evidence type="ECO:0000256" key="4">
    <source>
        <dbReference type="RuleBase" id="RU362068"/>
    </source>
</evidence>
<keyword evidence="4" id="KW-0566">Pantothenate biosynthesis</keyword>
<dbReference type="Gene3D" id="1.10.1040.10">
    <property type="entry name" value="N-(1-d-carboxylethyl)-l-norvaline Dehydrogenase, domain 2"/>
    <property type="match status" value="1"/>
</dbReference>
<dbReference type="InterPro" id="IPR013328">
    <property type="entry name" value="6PGD_dom2"/>
</dbReference>
<dbReference type="InterPro" id="IPR013752">
    <property type="entry name" value="KPA_reductase"/>
</dbReference>
<dbReference type="EMBL" id="JAQFWP010000016">
    <property type="protein sequence ID" value="MDA2805012.1"/>
    <property type="molecule type" value="Genomic_DNA"/>
</dbReference>
<accession>A0ABT4TK17</accession>
<evidence type="ECO:0000256" key="3">
    <source>
        <dbReference type="ARBA" id="ARBA00023002"/>
    </source>
</evidence>
<dbReference type="EC" id="1.1.1.169" evidence="4"/>
<comment type="pathway">
    <text evidence="4">Cofactor biosynthesis; (R)-pantothenate biosynthesis; (R)-pantoate from 3-methyl-2-oxobutanoate: step 2/2.</text>
</comment>
<feature type="domain" description="Ketopantoate reductase C-terminal" evidence="6">
    <location>
        <begin position="168"/>
        <end position="278"/>
    </location>
</feature>
<keyword evidence="3 4" id="KW-0560">Oxidoreductase</keyword>
<comment type="function">
    <text evidence="4">Catalyzes the NADPH-dependent reduction of ketopantoate into pantoic acid.</text>
</comment>
<sequence>MGPGGVGGLLAALLARAGERTRVLAAEGTAARIADSGLSVDSPVYGGFTARPEAVPALSEPTDVLFVTTKGTGLRDALARVPAEHVDGAHVVPLLNGFEHVEILRDRYPGARVLPAAIHVGASRDAPGVVRHTSPYNRMEIAGEGARALADVLRGAGVEVDVVDDGDRVLWDKYAFLLPTALVCAHALMPIGRAREERRADMEAVLGEVVRVAAARGVPVDADAVRCTIAERPAHTRPSLLFDRETGRPMETDALGGALVRAARAAGLEVPVTERIVADLEREEADRG</sequence>
<evidence type="ECO:0000259" key="5">
    <source>
        <dbReference type="Pfam" id="PF02558"/>
    </source>
</evidence>
<dbReference type="PANTHER" id="PTHR21708:SF26">
    <property type="entry name" value="2-DEHYDROPANTOATE 2-REDUCTASE"/>
    <property type="match status" value="1"/>
</dbReference>
<dbReference type="PANTHER" id="PTHR21708">
    <property type="entry name" value="PROBABLE 2-DEHYDROPANTOATE 2-REDUCTASE"/>
    <property type="match status" value="1"/>
</dbReference>
<comment type="similarity">
    <text evidence="1 4">Belongs to the ketopantoate reductase family.</text>
</comment>
<evidence type="ECO:0000313" key="8">
    <source>
        <dbReference type="Proteomes" id="UP001165685"/>
    </source>
</evidence>
<evidence type="ECO:0000256" key="1">
    <source>
        <dbReference type="ARBA" id="ARBA00007870"/>
    </source>
</evidence>
<dbReference type="GO" id="GO:0008677">
    <property type="term" value="F:2-dehydropantoate 2-reductase activity"/>
    <property type="evidence" value="ECO:0007669"/>
    <property type="project" value="UniProtKB-EC"/>
</dbReference>
<keyword evidence="8" id="KW-1185">Reference proteome</keyword>
<dbReference type="InterPro" id="IPR036291">
    <property type="entry name" value="NAD(P)-bd_dom_sf"/>
</dbReference>
<dbReference type="NCBIfam" id="TIGR00745">
    <property type="entry name" value="apbA_panE"/>
    <property type="match status" value="1"/>
</dbReference>
<dbReference type="Gene3D" id="3.40.50.720">
    <property type="entry name" value="NAD(P)-binding Rossmann-like Domain"/>
    <property type="match status" value="1"/>
</dbReference>
<evidence type="ECO:0000313" key="7">
    <source>
        <dbReference type="EMBL" id="MDA2805012.1"/>
    </source>
</evidence>
<dbReference type="InterPro" id="IPR008927">
    <property type="entry name" value="6-PGluconate_DH-like_C_sf"/>
</dbReference>
<gene>
    <name evidence="7" type="ORF">O4U47_10850</name>
</gene>
<organism evidence="7 8">
    <name type="scientific">Nocardiopsis suaedae</name>
    <dbReference type="NCBI Taxonomy" id="3018444"/>
    <lineage>
        <taxon>Bacteria</taxon>
        <taxon>Bacillati</taxon>
        <taxon>Actinomycetota</taxon>
        <taxon>Actinomycetes</taxon>
        <taxon>Streptosporangiales</taxon>
        <taxon>Nocardiopsidaceae</taxon>
        <taxon>Nocardiopsis</taxon>
    </lineage>
</organism>
<comment type="caution">
    <text evidence="7">The sequence shown here is derived from an EMBL/GenBank/DDBJ whole genome shotgun (WGS) entry which is preliminary data.</text>
</comment>
<name>A0ABT4TK17_9ACTN</name>
<comment type="catalytic activity">
    <reaction evidence="4">
        <text>(R)-pantoate + NADP(+) = 2-dehydropantoate + NADPH + H(+)</text>
        <dbReference type="Rhea" id="RHEA:16233"/>
        <dbReference type="ChEBI" id="CHEBI:11561"/>
        <dbReference type="ChEBI" id="CHEBI:15378"/>
        <dbReference type="ChEBI" id="CHEBI:15980"/>
        <dbReference type="ChEBI" id="CHEBI:57783"/>
        <dbReference type="ChEBI" id="CHEBI:58349"/>
        <dbReference type="EC" id="1.1.1.169"/>
    </reaction>
</comment>
<feature type="domain" description="Ketopantoate reductase N-terminal" evidence="5">
    <location>
        <begin position="1"/>
        <end position="141"/>
    </location>
</feature>
<dbReference type="InterPro" id="IPR013332">
    <property type="entry name" value="KPR_N"/>
</dbReference>
<proteinExistence type="inferred from homology"/>